<dbReference type="SUPFAM" id="SSF103473">
    <property type="entry name" value="MFS general substrate transporter"/>
    <property type="match status" value="1"/>
</dbReference>
<evidence type="ECO:0000256" key="3">
    <source>
        <dbReference type="ARBA" id="ARBA00022989"/>
    </source>
</evidence>
<feature type="transmembrane region" description="Helical" evidence="5">
    <location>
        <begin position="65"/>
        <end position="88"/>
    </location>
</feature>
<accession>A0AAU8UHU6</accession>
<dbReference type="InterPro" id="IPR036259">
    <property type="entry name" value="MFS_trans_sf"/>
</dbReference>
<reference evidence="8 9" key="1">
    <citation type="submission" date="2015-12" db="EMBL/GenBank/DDBJ databases">
        <title>Diversity of Burkholderia near neighbor genomes.</title>
        <authorList>
            <person name="Sahl J."/>
            <person name="Wagner D."/>
            <person name="Keim P."/>
        </authorList>
    </citation>
    <scope>NUCLEOTIDE SEQUENCE [LARGE SCALE GENOMIC DNA]</scope>
    <source>
        <strain evidence="8 9">MSMB1189WGS</strain>
    </source>
</reference>
<dbReference type="GO" id="GO:0005886">
    <property type="term" value="C:plasma membrane"/>
    <property type="evidence" value="ECO:0007669"/>
    <property type="project" value="TreeGrafter"/>
</dbReference>
<evidence type="ECO:0000256" key="4">
    <source>
        <dbReference type="ARBA" id="ARBA00023136"/>
    </source>
</evidence>
<dbReference type="RefSeq" id="WP_060292770.1">
    <property type="nucleotide sequence ID" value="NZ_CP013447.1"/>
</dbReference>
<feature type="chain" id="PRO_5043549420" description="Major facilitator superfamily (MFS) profile domain-containing protein" evidence="6">
    <location>
        <begin position="20"/>
        <end position="205"/>
    </location>
</feature>
<evidence type="ECO:0000259" key="7">
    <source>
        <dbReference type="PROSITE" id="PS50850"/>
    </source>
</evidence>
<protein>
    <recommendedName>
        <fullName evidence="7">Major facilitator superfamily (MFS) profile domain-containing protein</fullName>
    </recommendedName>
</protein>
<dbReference type="GO" id="GO:0022857">
    <property type="term" value="F:transmembrane transporter activity"/>
    <property type="evidence" value="ECO:0007669"/>
    <property type="project" value="InterPro"/>
</dbReference>
<evidence type="ECO:0000313" key="9">
    <source>
        <dbReference type="Proteomes" id="UP000095100"/>
    </source>
</evidence>
<dbReference type="InterPro" id="IPR020846">
    <property type="entry name" value="MFS_dom"/>
</dbReference>
<keyword evidence="3 5" id="KW-1133">Transmembrane helix</keyword>
<evidence type="ECO:0000256" key="5">
    <source>
        <dbReference type="SAM" id="Phobius"/>
    </source>
</evidence>
<dbReference type="EMBL" id="CP013447">
    <property type="protein sequence ID" value="AOK26044.1"/>
    <property type="molecule type" value="Genomic_DNA"/>
</dbReference>
<dbReference type="PANTHER" id="PTHR23501:SF174">
    <property type="entry name" value="MULTIDRUG EXPORT PROTEIN EMRB-RELATED"/>
    <property type="match status" value="1"/>
</dbReference>
<dbReference type="Proteomes" id="UP000095100">
    <property type="component" value="Chromosome 2"/>
</dbReference>
<feature type="domain" description="Major facilitator superfamily (MFS) profile" evidence="7">
    <location>
        <begin position="1"/>
        <end position="197"/>
    </location>
</feature>
<feature type="transmembrane region" description="Helical" evidence="5">
    <location>
        <begin position="35"/>
        <end position="53"/>
    </location>
</feature>
<evidence type="ECO:0000256" key="2">
    <source>
        <dbReference type="ARBA" id="ARBA00022692"/>
    </source>
</evidence>
<comment type="subcellular location">
    <subcellularLocation>
        <location evidence="1">Membrane</location>
        <topology evidence="1">Multi-pass membrane protein</topology>
    </subcellularLocation>
</comment>
<dbReference type="Gene3D" id="1.20.1250.20">
    <property type="entry name" value="MFS general substrate transporter like domains"/>
    <property type="match status" value="1"/>
</dbReference>
<keyword evidence="2 5" id="KW-0812">Transmembrane</keyword>
<dbReference type="AlphaFoldDB" id="A0AAU8UHU6"/>
<evidence type="ECO:0000256" key="6">
    <source>
        <dbReference type="SAM" id="SignalP"/>
    </source>
</evidence>
<feature type="transmembrane region" description="Helical" evidence="5">
    <location>
        <begin position="174"/>
        <end position="192"/>
    </location>
</feature>
<name>A0AAU8UHU6_9BURK</name>
<dbReference type="PANTHER" id="PTHR23501">
    <property type="entry name" value="MAJOR FACILITATOR SUPERFAMILY"/>
    <property type="match status" value="1"/>
</dbReference>
<keyword evidence="6" id="KW-0732">Signal</keyword>
<gene>
    <name evidence="8" type="ORF">WK67_25355</name>
</gene>
<proteinExistence type="predicted"/>
<sequence>MATWSGCASALTGVLAVLAAPMAPNMASRFGGRSLVFAGMFWMGVVTLARSYADTDMTLWQIAIPLLLLGLGLPFFFVSLTGLALASVDEPETASAVGLTSFCRTFSGAIATALVNKMWEDRTKVSLAQLADIVDRSYRYLNALVDSGTPLGVARSQINNVVQGQAVTIATSQLFAIAGVTFVLAAIAVWFAPRPQRAADTTHAH</sequence>
<feature type="signal peptide" evidence="6">
    <location>
        <begin position="1"/>
        <end position="19"/>
    </location>
</feature>
<evidence type="ECO:0000256" key="1">
    <source>
        <dbReference type="ARBA" id="ARBA00004141"/>
    </source>
</evidence>
<dbReference type="PROSITE" id="PS50850">
    <property type="entry name" value="MFS"/>
    <property type="match status" value="1"/>
</dbReference>
<keyword evidence="4 5" id="KW-0472">Membrane</keyword>
<evidence type="ECO:0000313" key="8">
    <source>
        <dbReference type="EMBL" id="AOK26044.1"/>
    </source>
</evidence>
<organism evidence="8 9">
    <name type="scientific">Burkholderia ubonensis</name>
    <dbReference type="NCBI Taxonomy" id="101571"/>
    <lineage>
        <taxon>Bacteria</taxon>
        <taxon>Pseudomonadati</taxon>
        <taxon>Pseudomonadota</taxon>
        <taxon>Betaproteobacteria</taxon>
        <taxon>Burkholderiales</taxon>
        <taxon>Burkholderiaceae</taxon>
        <taxon>Burkholderia</taxon>
        <taxon>Burkholderia cepacia complex</taxon>
    </lineage>
</organism>